<feature type="compositionally biased region" description="Low complexity" evidence="1">
    <location>
        <begin position="205"/>
        <end position="219"/>
    </location>
</feature>
<feature type="region of interest" description="Disordered" evidence="1">
    <location>
        <begin position="549"/>
        <end position="568"/>
    </location>
</feature>
<dbReference type="EMBL" id="BMAW01037320">
    <property type="protein sequence ID" value="GFU47931.1"/>
    <property type="molecule type" value="Genomic_DNA"/>
</dbReference>
<comment type="caution">
    <text evidence="4">The sequence shown here is derived from an EMBL/GenBank/DDBJ whole genome shotgun (WGS) entry which is preliminary data.</text>
</comment>
<feature type="compositionally biased region" description="Polar residues" evidence="1">
    <location>
        <begin position="658"/>
        <end position="673"/>
    </location>
</feature>
<feature type="region of interest" description="Disordered" evidence="1">
    <location>
        <begin position="1287"/>
        <end position="1332"/>
    </location>
</feature>
<dbReference type="Gene3D" id="2.170.140.10">
    <property type="entry name" value="Chitin binding domain"/>
    <property type="match status" value="1"/>
</dbReference>
<feature type="non-terminal residue" evidence="4">
    <location>
        <position position="1332"/>
    </location>
</feature>
<feature type="region of interest" description="Disordered" evidence="1">
    <location>
        <begin position="642"/>
        <end position="673"/>
    </location>
</feature>
<dbReference type="InterPro" id="IPR002557">
    <property type="entry name" value="Chitin-bd_dom"/>
</dbReference>
<feature type="region of interest" description="Disordered" evidence="1">
    <location>
        <begin position="188"/>
        <end position="264"/>
    </location>
</feature>
<dbReference type="GO" id="GO:0005576">
    <property type="term" value="C:extracellular region"/>
    <property type="evidence" value="ECO:0007669"/>
    <property type="project" value="InterPro"/>
</dbReference>
<accession>A0A8X6QWA0</accession>
<dbReference type="Pfam" id="PF01607">
    <property type="entry name" value="CBM_14"/>
    <property type="match status" value="1"/>
</dbReference>
<evidence type="ECO:0000256" key="1">
    <source>
        <dbReference type="SAM" id="MobiDB-lite"/>
    </source>
</evidence>
<organism evidence="4 5">
    <name type="scientific">Nephila pilipes</name>
    <name type="common">Giant wood spider</name>
    <name type="synonym">Nephila maculata</name>
    <dbReference type="NCBI Taxonomy" id="299642"/>
    <lineage>
        <taxon>Eukaryota</taxon>
        <taxon>Metazoa</taxon>
        <taxon>Ecdysozoa</taxon>
        <taxon>Arthropoda</taxon>
        <taxon>Chelicerata</taxon>
        <taxon>Arachnida</taxon>
        <taxon>Araneae</taxon>
        <taxon>Araneomorphae</taxon>
        <taxon>Entelegynae</taxon>
        <taxon>Araneoidea</taxon>
        <taxon>Nephilidae</taxon>
        <taxon>Nephila</taxon>
    </lineage>
</organism>
<reference evidence="4" key="1">
    <citation type="submission" date="2020-08" db="EMBL/GenBank/DDBJ databases">
        <title>Multicomponent nature underlies the extraordinary mechanical properties of spider dragline silk.</title>
        <authorList>
            <person name="Kono N."/>
            <person name="Nakamura H."/>
            <person name="Mori M."/>
            <person name="Yoshida Y."/>
            <person name="Ohtoshi R."/>
            <person name="Malay A.D."/>
            <person name="Moran D.A.P."/>
            <person name="Tomita M."/>
            <person name="Numata K."/>
            <person name="Arakawa K."/>
        </authorList>
    </citation>
    <scope>NUCLEOTIDE SEQUENCE</scope>
</reference>
<feature type="compositionally biased region" description="Basic and acidic residues" evidence="1">
    <location>
        <begin position="781"/>
        <end position="801"/>
    </location>
</feature>
<feature type="region of interest" description="Disordered" evidence="1">
    <location>
        <begin position="131"/>
        <end position="175"/>
    </location>
</feature>
<evidence type="ECO:0000259" key="3">
    <source>
        <dbReference type="PROSITE" id="PS50940"/>
    </source>
</evidence>
<dbReference type="Proteomes" id="UP000887013">
    <property type="component" value="Unassembled WGS sequence"/>
</dbReference>
<evidence type="ECO:0000256" key="2">
    <source>
        <dbReference type="SAM" id="SignalP"/>
    </source>
</evidence>
<feature type="compositionally biased region" description="Polar residues" evidence="1">
    <location>
        <begin position="731"/>
        <end position="740"/>
    </location>
</feature>
<name>A0A8X6QWA0_NEPPI</name>
<feature type="region of interest" description="Disordered" evidence="1">
    <location>
        <begin position="583"/>
        <end position="625"/>
    </location>
</feature>
<feature type="signal peptide" evidence="2">
    <location>
        <begin position="1"/>
        <end position="22"/>
    </location>
</feature>
<dbReference type="GO" id="GO:0008061">
    <property type="term" value="F:chitin binding"/>
    <property type="evidence" value="ECO:0007669"/>
    <property type="project" value="InterPro"/>
</dbReference>
<feature type="compositionally biased region" description="Polar residues" evidence="1">
    <location>
        <begin position="615"/>
        <end position="625"/>
    </location>
</feature>
<keyword evidence="2" id="KW-0732">Signal</keyword>
<sequence>MGLFKMSVSLLTLACLVYLINGSAIKVPNNQASDSNPSSSRAFGVKTVTKQTTHSNDGVVTRVFKQTKVQTRTSFPQQGFDNQEFQSTAEGYSSGQDDIVHGLLPANDAKPIHFGARLGSNTKRFECNAKGGCSTQVSTSGGKDFGVFDNSNLGSHQDEQSVQDTAHQDDGQKVHSNVDQKIIDSAQKPFSDQDQQQHQGSFVDQNSQQHQTSFTNQQQKPFVHQGQQQQSPFLKEQQRPDSFSDQDQQQHQGQSSFSDQEQQKVEDVLGNDFDSQYENAFKNAAQVDGFVGESHIPVIDPEFPEQGQSQIEYDAGNVAPFQQVSEFSQQQQSNQEQPWVTPSIMENFGYVEQHNQRNSQDNANDFIPAVVDQQNVAEVFNHRRFQQQGVGVLSVEEQNGDHKFDQGSTFQQQFVPQSQVSNDNTYDYQGEDEQFYRDPIEALRYSVPGSPGEDYPILYKVPETSFRCNQQQFAAGIYGDVDSQCQVFHFCKESGGQDSFLCPNGTVFNQQYFVCDWWYNYNCSDTPSFYNLNAQLYWDFDSFEPTQIQTGSGVTSAENSFGNSGEFHSQVTTNEYAGSRPDQVQYQSQFRQSNNQQVHTTSSYQPLSDFGPSHEQVNFESSHQQVSDFGSSYQQVFEFRSPGEQHNSNSFEEKSQDAGVNQDTVGSSFTQNGDLVRNTNFVQQTVDDVADQNLNTHIEQQHTSDSSFANNQAANVPEIVTQTDAFPQAQADSFDTQPNRRTGGADRNSFGQSETSQFHETVNSGDFSDKQQQNNPSVSSDTRRDWKPDSNRGTHYPDKDGQVQEHVNDQYQFQSNQELLKETTGENIPDQSNSAGGNVLTQTNVFTENIDGFNEQNQNIPLIEIHQKPVEFPLESSGRSEDFGNVNSALDGPTKAFPIVGFSTESPQEVVQQQTQFDSDKDSISFRRKALIPSLVQDSVTNKEGGQVSLEDSQQVLNQPDSFQEVLVPEIFQEIDEVSQSSRDNDDGTVSQVKQKDIVVQQKDNVQEVIDVSNINQDSINYDKVLDGIRDQNVAFVDAGNVPQTLKDNQRVIENRPAQVHRLSIQQNGNQESQKPNLRQHNIQADDIFTVMRGSPNFKQEFGQVFNQQRFTFRPYGQNVALGLNYNLQEQKQNQNVLNKPADKNEAFHNNPNQEIREQVKFPVEQNQGNENNQWWNNAQNRNQLRTSSQQGHQIQSGGQQNIDVHFSQGRPFNYNLNIPSNGHQAQLPNSVNFNEPQGGDLPFSLNNQNKFQQNQLQNINPVQGIHALNNQGQFRNVKGQSQFLNENNQPQFNSENNQQQFQSNQPQFHSENNQEKFQSNQPQFHNENNQN</sequence>
<feature type="compositionally biased region" description="Polar residues" evidence="1">
    <location>
        <begin position="149"/>
        <end position="165"/>
    </location>
</feature>
<dbReference type="InterPro" id="IPR036508">
    <property type="entry name" value="Chitin-bd_dom_sf"/>
</dbReference>
<feature type="compositionally biased region" description="Low complexity" evidence="1">
    <location>
        <begin position="1287"/>
        <end position="1308"/>
    </location>
</feature>
<keyword evidence="5" id="KW-1185">Reference proteome</keyword>
<dbReference type="SUPFAM" id="SSF57625">
    <property type="entry name" value="Invertebrate chitin-binding proteins"/>
    <property type="match status" value="1"/>
</dbReference>
<protein>
    <submittedName>
        <fullName evidence="4">Chitin-binding type-2 domain-containing protein</fullName>
    </submittedName>
</protein>
<evidence type="ECO:0000313" key="5">
    <source>
        <dbReference type="Proteomes" id="UP000887013"/>
    </source>
</evidence>
<dbReference type="OrthoDB" id="6432767at2759"/>
<feature type="compositionally biased region" description="Low complexity" evidence="1">
    <location>
        <begin position="240"/>
        <end position="260"/>
    </location>
</feature>
<feature type="compositionally biased region" description="Polar residues" evidence="1">
    <location>
        <begin position="1309"/>
        <end position="1332"/>
    </location>
</feature>
<feature type="compositionally biased region" description="Polar residues" evidence="1">
    <location>
        <begin position="188"/>
        <end position="204"/>
    </location>
</feature>
<feature type="compositionally biased region" description="Basic and acidic residues" evidence="1">
    <location>
        <begin position="166"/>
        <end position="175"/>
    </location>
</feature>
<feature type="compositionally biased region" description="Polar residues" evidence="1">
    <location>
        <begin position="583"/>
        <end position="606"/>
    </location>
</feature>
<evidence type="ECO:0000313" key="4">
    <source>
        <dbReference type="EMBL" id="GFU47931.1"/>
    </source>
</evidence>
<feature type="domain" description="Chitin-binding type-2" evidence="3">
    <location>
        <begin position="465"/>
        <end position="525"/>
    </location>
</feature>
<feature type="compositionally biased region" description="Polar residues" evidence="1">
    <location>
        <begin position="749"/>
        <end position="780"/>
    </location>
</feature>
<gene>
    <name evidence="4" type="primary">AVEN_40642_1</name>
    <name evidence="4" type="ORF">NPIL_450141</name>
</gene>
<dbReference type="PROSITE" id="PS50940">
    <property type="entry name" value="CHIT_BIND_II"/>
    <property type="match status" value="1"/>
</dbReference>
<feature type="chain" id="PRO_5036471123" evidence="2">
    <location>
        <begin position="23"/>
        <end position="1332"/>
    </location>
</feature>
<proteinExistence type="predicted"/>
<feature type="region of interest" description="Disordered" evidence="1">
    <location>
        <begin position="731"/>
        <end position="801"/>
    </location>
</feature>